<evidence type="ECO:0000256" key="8">
    <source>
        <dbReference type="ARBA" id="ARBA00022475"/>
    </source>
</evidence>
<comment type="similarity">
    <text evidence="7">Belongs to the VHL family.</text>
</comment>
<feature type="compositionally biased region" description="Acidic residues" evidence="22">
    <location>
        <begin position="88"/>
        <end position="103"/>
    </location>
</feature>
<dbReference type="GO" id="GO:0005856">
    <property type="term" value="C:cytoskeleton"/>
    <property type="evidence" value="ECO:0007669"/>
    <property type="project" value="UniProtKB-SubCell"/>
</dbReference>
<dbReference type="InterPro" id="IPR036208">
    <property type="entry name" value="VHL_sf"/>
</dbReference>
<feature type="region of interest" description="Disordered" evidence="22">
    <location>
        <begin position="79"/>
        <end position="140"/>
    </location>
</feature>
<dbReference type="GO" id="GO:0044877">
    <property type="term" value="F:protein-containing complex binding"/>
    <property type="evidence" value="ECO:0007669"/>
    <property type="project" value="InterPro"/>
</dbReference>
<sequence length="290" mass="33254">MAGQEDPVQREIHQDWANREYIEVITSSIKKIADFLNSFDMSCRSRLATLNEKLTALERRIEYIEARVTKGETLAAEVMPRKAGNREEAEEAAEEAGAEEYGPEEYGREESGAEESGPEESDREESGAEEEMEAGRPRPVLRSVNSREPSQVIFCNRSPRVVLPVWLNFDGEPQPYPTLPPGTGRRIHSYRGHLWLFRDAGTYDGLLVNQTELFVPSLNVDGQPIFANITLPVYTLKERCLQVVRSLVKPENYRRLDIVRSLYEDLEDHPNVQKDLERLTQEHIENQRLE</sequence>
<reference evidence="25" key="1">
    <citation type="submission" date="2020-03" db="EMBL/GenBank/DDBJ databases">
        <title>Studies in the Genomics of Life Span.</title>
        <authorList>
            <person name="Glass D."/>
        </authorList>
    </citation>
    <scope>NUCLEOTIDE SEQUENCE</scope>
    <source>
        <strain evidence="25">SUZIE</strain>
        <tissue evidence="25">Muscle</tissue>
    </source>
</reference>
<keyword evidence="12" id="KW-0175">Coiled coil</keyword>
<dbReference type="GO" id="GO:0000151">
    <property type="term" value="C:ubiquitin ligase complex"/>
    <property type="evidence" value="ECO:0007669"/>
    <property type="project" value="UniProtKB-ARBA"/>
</dbReference>
<feature type="domain" description="von Hippel-Lindau disease tumour suppressor beta" evidence="23">
    <location>
        <begin position="141"/>
        <end position="222"/>
    </location>
</feature>
<evidence type="ECO:0000256" key="15">
    <source>
        <dbReference type="ARBA" id="ARBA00023242"/>
    </source>
</evidence>
<evidence type="ECO:0000313" key="25">
    <source>
        <dbReference type="EMBL" id="MBZ3875300.1"/>
    </source>
</evidence>
<evidence type="ECO:0000256" key="20">
    <source>
        <dbReference type="ARBA" id="ARBA00072532"/>
    </source>
</evidence>
<evidence type="ECO:0000259" key="23">
    <source>
        <dbReference type="Pfam" id="PF01847"/>
    </source>
</evidence>
<dbReference type="Proteomes" id="UP001166674">
    <property type="component" value="Unassembled WGS sequence"/>
</dbReference>
<proteinExistence type="inferred from homology"/>
<evidence type="ECO:0000256" key="21">
    <source>
        <dbReference type="ARBA" id="ARBA00080646"/>
    </source>
</evidence>
<dbReference type="FunFam" id="1.10.750.10:FF:000001">
    <property type="entry name" value="von Hippel-Lindau disease tumor suppressor"/>
    <property type="match status" value="1"/>
</dbReference>
<evidence type="ECO:0000256" key="1">
    <source>
        <dbReference type="ARBA" id="ARBA00004123"/>
    </source>
</evidence>
<dbReference type="CDD" id="cd05468">
    <property type="entry name" value="pVHL"/>
    <property type="match status" value="1"/>
</dbReference>
<evidence type="ECO:0000256" key="7">
    <source>
        <dbReference type="ARBA" id="ARBA00010057"/>
    </source>
</evidence>
<dbReference type="InterPro" id="IPR037140">
    <property type="entry name" value="VHL_beta_dom_sf"/>
</dbReference>
<name>A0AA41MNQ7_SCICA</name>
<comment type="function">
    <text evidence="17">Involved in the ubiquitination and subsequent proteasomal degradation via the von Hippel-Lindau ubiquitination complex. Seems to act as a target recruitment subunit in the E3 ubiquitin ligase complex and recruits hydroxylated hypoxia-inducible factor (HIF) under normoxic conditions. Involved in transcriptional repression through interaction with HIF1A, HIF1AN and histone deacetylases. Ubiquitinates, in an oxygen-responsive manner, ADRB2. Acts as a negative regulator of mTORC1 by promoting ubiquitination and degradation of RPTOR.</text>
</comment>
<evidence type="ECO:0000259" key="24">
    <source>
        <dbReference type="Pfam" id="PF17211"/>
    </source>
</evidence>
<dbReference type="GO" id="GO:0001666">
    <property type="term" value="P:response to hypoxia"/>
    <property type="evidence" value="ECO:0007669"/>
    <property type="project" value="UniProtKB-ARBA"/>
</dbReference>
<evidence type="ECO:0000256" key="2">
    <source>
        <dbReference type="ARBA" id="ARBA00004202"/>
    </source>
</evidence>
<evidence type="ECO:0000256" key="22">
    <source>
        <dbReference type="SAM" id="MobiDB-lite"/>
    </source>
</evidence>
<dbReference type="InterPro" id="IPR019309">
    <property type="entry name" value="WASHC3"/>
</dbReference>
<dbReference type="GO" id="GO:0048870">
    <property type="term" value="P:cell motility"/>
    <property type="evidence" value="ECO:0007669"/>
    <property type="project" value="TreeGrafter"/>
</dbReference>
<keyword evidence="10" id="KW-0833">Ubl conjugation pathway</keyword>
<evidence type="ECO:0000256" key="12">
    <source>
        <dbReference type="ARBA" id="ARBA00023054"/>
    </source>
</evidence>
<dbReference type="FunFam" id="2.60.40.780:FF:000001">
    <property type="entry name" value="von Hippel-Lindau disease tumor suppressor"/>
    <property type="match status" value="1"/>
</dbReference>
<evidence type="ECO:0000256" key="11">
    <source>
        <dbReference type="ARBA" id="ARBA00022824"/>
    </source>
</evidence>
<evidence type="ECO:0000256" key="10">
    <source>
        <dbReference type="ARBA" id="ARBA00022786"/>
    </source>
</evidence>
<dbReference type="GO" id="GO:0005634">
    <property type="term" value="C:nucleus"/>
    <property type="evidence" value="ECO:0007669"/>
    <property type="project" value="UniProtKB-SubCell"/>
</dbReference>
<evidence type="ECO:0000256" key="17">
    <source>
        <dbReference type="ARBA" id="ARBA00059036"/>
    </source>
</evidence>
<dbReference type="Pfam" id="PF01847">
    <property type="entry name" value="VHL"/>
    <property type="match status" value="1"/>
</dbReference>
<keyword evidence="9" id="KW-0963">Cytoplasm</keyword>
<evidence type="ECO:0000256" key="18">
    <source>
        <dbReference type="ARBA" id="ARBA00065446"/>
    </source>
</evidence>
<dbReference type="GO" id="GO:0005783">
    <property type="term" value="C:endoplasmic reticulum"/>
    <property type="evidence" value="ECO:0007669"/>
    <property type="project" value="UniProtKB-SubCell"/>
</dbReference>
<dbReference type="Gene3D" id="1.20.5.110">
    <property type="match status" value="1"/>
</dbReference>
<dbReference type="GO" id="GO:0007015">
    <property type="term" value="P:actin filament organization"/>
    <property type="evidence" value="ECO:0007669"/>
    <property type="project" value="InterPro"/>
</dbReference>
<dbReference type="FunFam" id="1.20.5.110:FF:000017">
    <property type="entry name" value="BRICK1, SCAR/WAVE actin-nucleating complex subunit"/>
    <property type="match status" value="1"/>
</dbReference>
<accession>A0AA41MNQ7</accession>
<dbReference type="SUPFAM" id="SSF49468">
    <property type="entry name" value="VHL"/>
    <property type="match status" value="1"/>
</dbReference>
<protein>
    <recommendedName>
        <fullName evidence="19">Protein BRICK1</fullName>
    </recommendedName>
    <alternativeName>
        <fullName evidence="21">pVHL</fullName>
    </alternativeName>
    <alternativeName>
        <fullName evidence="20">von Hippel-Lindau disease tumor suppressor</fullName>
    </alternativeName>
</protein>
<comment type="function">
    <text evidence="16">Involved in regulation of actin and microtubule organization. Part of a WAVE complex that activates the Arp2/3 complex. As component of the WAVE1 complex, required for BDNF-NTRK2 endocytic trafficking and signaling from early endosomes.</text>
</comment>
<dbReference type="GO" id="GO:0008064">
    <property type="term" value="P:regulation of actin polymerization or depolymerization"/>
    <property type="evidence" value="ECO:0007669"/>
    <property type="project" value="TreeGrafter"/>
</dbReference>
<dbReference type="InterPro" id="IPR024053">
    <property type="entry name" value="VHL_beta_dom"/>
</dbReference>
<evidence type="ECO:0000256" key="6">
    <source>
        <dbReference type="ARBA" id="ARBA00005620"/>
    </source>
</evidence>
<evidence type="ECO:0000313" key="26">
    <source>
        <dbReference type="Proteomes" id="UP001166674"/>
    </source>
</evidence>
<dbReference type="PANTHER" id="PTHR33668">
    <property type="entry name" value="PROTEIN BRICK1"/>
    <property type="match status" value="1"/>
</dbReference>
<dbReference type="AlphaFoldDB" id="A0AA41MNQ7"/>
<comment type="subcellular location">
    <subcellularLocation>
        <location evidence="2">Cell membrane</location>
        <topology evidence="2">Peripheral membrane protein</topology>
    </subcellularLocation>
    <subcellularLocation>
        <location evidence="4">Cytoplasm</location>
        <location evidence="4">Cytoskeleton</location>
    </subcellularLocation>
    <subcellularLocation>
        <location evidence="3">Endoplasmic reticulum</location>
    </subcellularLocation>
    <subcellularLocation>
        <location evidence="1">Nucleus</location>
    </subcellularLocation>
</comment>
<dbReference type="Pfam" id="PF10152">
    <property type="entry name" value="CCDC53"/>
    <property type="match status" value="1"/>
</dbReference>
<evidence type="ECO:0000256" key="4">
    <source>
        <dbReference type="ARBA" id="ARBA00004245"/>
    </source>
</evidence>
<organism evidence="25 26">
    <name type="scientific">Sciurus carolinensis</name>
    <name type="common">Eastern gray squirrel</name>
    <dbReference type="NCBI Taxonomy" id="30640"/>
    <lineage>
        <taxon>Eukaryota</taxon>
        <taxon>Metazoa</taxon>
        <taxon>Chordata</taxon>
        <taxon>Craniata</taxon>
        <taxon>Vertebrata</taxon>
        <taxon>Euteleostomi</taxon>
        <taxon>Mammalia</taxon>
        <taxon>Eutheria</taxon>
        <taxon>Euarchontoglires</taxon>
        <taxon>Glires</taxon>
        <taxon>Rodentia</taxon>
        <taxon>Sciuromorpha</taxon>
        <taxon>Sciuridae</taxon>
        <taxon>Sciurinae</taxon>
        <taxon>Sciurini</taxon>
        <taxon>Sciurus</taxon>
    </lineage>
</organism>
<gene>
    <name evidence="25" type="ORF">SUZIE_132250</name>
</gene>
<dbReference type="Pfam" id="PF17211">
    <property type="entry name" value="VHL_C"/>
    <property type="match status" value="1"/>
</dbReference>
<dbReference type="InterPro" id="IPR037139">
    <property type="entry name" value="VHL_alpha_dom_sf"/>
</dbReference>
<keyword evidence="14" id="KW-0206">Cytoskeleton</keyword>
<evidence type="ECO:0000256" key="9">
    <source>
        <dbReference type="ARBA" id="ARBA00022490"/>
    </source>
</evidence>
<evidence type="ECO:0000256" key="16">
    <source>
        <dbReference type="ARBA" id="ARBA00055269"/>
    </source>
</evidence>
<evidence type="ECO:0000256" key="14">
    <source>
        <dbReference type="ARBA" id="ARBA00023212"/>
    </source>
</evidence>
<evidence type="ECO:0000256" key="13">
    <source>
        <dbReference type="ARBA" id="ARBA00023136"/>
    </source>
</evidence>
<keyword evidence="15" id="KW-0539">Nucleus</keyword>
<dbReference type="GO" id="GO:0031209">
    <property type="term" value="C:SCAR complex"/>
    <property type="evidence" value="ECO:0007669"/>
    <property type="project" value="InterPro"/>
</dbReference>
<keyword evidence="8" id="KW-1003">Cell membrane</keyword>
<dbReference type="EMBL" id="JAATJV010248200">
    <property type="protein sequence ID" value="MBZ3875300.1"/>
    <property type="molecule type" value="Genomic_DNA"/>
</dbReference>
<dbReference type="PANTHER" id="PTHR33668:SF1">
    <property type="entry name" value="PROTEIN BRICK1"/>
    <property type="match status" value="1"/>
</dbReference>
<dbReference type="InterPro" id="IPR022772">
    <property type="entry name" value="VHL_tumour_suppress_b/a_dom"/>
</dbReference>
<dbReference type="GO" id="GO:0010468">
    <property type="term" value="P:regulation of gene expression"/>
    <property type="evidence" value="ECO:0007669"/>
    <property type="project" value="UniProtKB-ARBA"/>
</dbReference>
<dbReference type="GO" id="GO:0071203">
    <property type="term" value="C:WASH complex"/>
    <property type="evidence" value="ECO:0007669"/>
    <property type="project" value="InterPro"/>
</dbReference>
<keyword evidence="11" id="KW-0256">Endoplasmic reticulum</keyword>
<feature type="domain" description="von Hippel-Lindau disease tumour suppressor alpha" evidence="24">
    <location>
        <begin position="234"/>
        <end position="282"/>
    </location>
</feature>
<dbReference type="GO" id="GO:0005886">
    <property type="term" value="C:plasma membrane"/>
    <property type="evidence" value="ECO:0007669"/>
    <property type="project" value="UniProtKB-SubCell"/>
</dbReference>
<evidence type="ECO:0000256" key="3">
    <source>
        <dbReference type="ARBA" id="ARBA00004240"/>
    </source>
</evidence>
<comment type="pathway">
    <text evidence="5">Protein modification; protein ubiquitination.</text>
</comment>
<dbReference type="Gene3D" id="1.10.750.10">
    <property type="entry name" value="von Hippel-Lindau disease tumour suppressor, alpha domain"/>
    <property type="match status" value="1"/>
</dbReference>
<evidence type="ECO:0000256" key="19">
    <source>
        <dbReference type="ARBA" id="ARBA00068622"/>
    </source>
</evidence>
<keyword evidence="13" id="KW-0472">Membrane</keyword>
<dbReference type="InterPro" id="IPR033378">
    <property type="entry name" value="BRICK1"/>
</dbReference>
<feature type="compositionally biased region" description="Acidic residues" evidence="22">
    <location>
        <begin position="112"/>
        <end position="132"/>
    </location>
</feature>
<keyword evidence="26" id="KW-1185">Reference proteome</keyword>
<dbReference type="Gene3D" id="2.60.40.780">
    <property type="entry name" value="von Hippel-Lindau disease tumour suppressor, beta domain"/>
    <property type="match status" value="1"/>
</dbReference>
<evidence type="ECO:0000256" key="5">
    <source>
        <dbReference type="ARBA" id="ARBA00004906"/>
    </source>
</evidence>
<dbReference type="InterPro" id="IPR024048">
    <property type="entry name" value="VHL_alpha_dom"/>
</dbReference>
<comment type="subunit">
    <text evidence="18">Homotrimer when in free form. Directly interacts with WASF2. Component of the WAVE1 complex composed of ABI2, CYFIP1 or CYFIP2, BRK1, NCKAP1 and WASF1/WAVE1. Within the complex, a heterodimer containing NCKAP1 and CYFIP1 interacts with a heterotrimer formed by WAVE1, ABI2 and BRK1.</text>
</comment>
<comment type="caution">
    <text evidence="25">The sequence shown here is derived from an EMBL/GenBank/DDBJ whole genome shotgun (WGS) entry which is preliminary data.</text>
</comment>
<comment type="similarity">
    <text evidence="6">Belongs to the BRK1 family.</text>
</comment>